<protein>
    <submittedName>
        <fullName evidence="2">Uncharacterized protein</fullName>
    </submittedName>
</protein>
<comment type="caution">
    <text evidence="2">The sequence shown here is derived from an EMBL/GenBank/DDBJ whole genome shotgun (WGS) entry which is preliminary data.</text>
</comment>
<keyword evidence="1" id="KW-0812">Transmembrane</keyword>
<dbReference type="EMBL" id="CAIO01000322">
    <property type="protein sequence ID" value="CCI26345.1"/>
    <property type="molecule type" value="Genomic_DNA"/>
</dbReference>
<keyword evidence="1" id="KW-1133">Transmembrane helix</keyword>
<proteinExistence type="predicted"/>
<evidence type="ECO:0000256" key="1">
    <source>
        <dbReference type="SAM" id="Phobius"/>
    </source>
</evidence>
<reference evidence="2 3" key="1">
    <citation type="submission" date="2012-04" db="EMBL/GenBank/DDBJ databases">
        <authorList>
            <person name="Genoscope - CEA"/>
        </authorList>
    </citation>
    <scope>NUCLEOTIDE SEQUENCE [LARGE SCALE GENOMIC DNA]</scope>
    <source>
        <strain evidence="2 3">9809</strain>
    </source>
</reference>
<evidence type="ECO:0000313" key="2">
    <source>
        <dbReference type="EMBL" id="CCI26345.1"/>
    </source>
</evidence>
<name>I4HWC1_MICAE</name>
<gene>
    <name evidence="2" type="ORF">MICAH_3890030</name>
</gene>
<organism evidence="2 3">
    <name type="scientific">Microcystis aeruginosa PCC 9809</name>
    <dbReference type="NCBI Taxonomy" id="1160285"/>
    <lineage>
        <taxon>Bacteria</taxon>
        <taxon>Bacillati</taxon>
        <taxon>Cyanobacteriota</taxon>
        <taxon>Cyanophyceae</taxon>
        <taxon>Oscillatoriophycideae</taxon>
        <taxon>Chroococcales</taxon>
        <taxon>Microcystaceae</taxon>
        <taxon>Microcystis</taxon>
    </lineage>
</organism>
<evidence type="ECO:0000313" key="3">
    <source>
        <dbReference type="Proteomes" id="UP000004775"/>
    </source>
</evidence>
<keyword evidence="1" id="KW-0472">Membrane</keyword>
<dbReference type="AlphaFoldDB" id="I4HWC1"/>
<accession>I4HWC1</accession>
<feature type="transmembrane region" description="Helical" evidence="1">
    <location>
        <begin position="22"/>
        <end position="44"/>
    </location>
</feature>
<dbReference type="HOGENOM" id="CLU_2844945_0_0_3"/>
<dbReference type="Proteomes" id="UP000004775">
    <property type="component" value="Unassembled WGS sequence"/>
</dbReference>
<sequence length="69" mass="8038">MSCQEIGDSYQLSVISYQLSVISYQLSVISYQLWFFGLCYAMSFSIRDETLIEKDIDAIFVNCFRSRTN</sequence>